<dbReference type="AlphaFoldDB" id="A0ABD2ZAX7"/>
<name>A0ABD2ZAX7_9GENT</name>
<evidence type="ECO:0000313" key="2">
    <source>
        <dbReference type="Proteomes" id="UP001630127"/>
    </source>
</evidence>
<organism evidence="1 2">
    <name type="scientific">Cinchona calisaya</name>
    <dbReference type="NCBI Taxonomy" id="153742"/>
    <lineage>
        <taxon>Eukaryota</taxon>
        <taxon>Viridiplantae</taxon>
        <taxon>Streptophyta</taxon>
        <taxon>Embryophyta</taxon>
        <taxon>Tracheophyta</taxon>
        <taxon>Spermatophyta</taxon>
        <taxon>Magnoliopsida</taxon>
        <taxon>eudicotyledons</taxon>
        <taxon>Gunneridae</taxon>
        <taxon>Pentapetalae</taxon>
        <taxon>asterids</taxon>
        <taxon>lamiids</taxon>
        <taxon>Gentianales</taxon>
        <taxon>Rubiaceae</taxon>
        <taxon>Cinchonoideae</taxon>
        <taxon>Cinchoneae</taxon>
        <taxon>Cinchona</taxon>
    </lineage>
</organism>
<evidence type="ECO:0000313" key="1">
    <source>
        <dbReference type="EMBL" id="KAL3515981.1"/>
    </source>
</evidence>
<dbReference type="Proteomes" id="UP001630127">
    <property type="component" value="Unassembled WGS sequence"/>
</dbReference>
<protein>
    <submittedName>
        <fullName evidence="1">Uncharacterized protein</fullName>
    </submittedName>
</protein>
<keyword evidence="2" id="KW-1185">Reference proteome</keyword>
<dbReference type="EMBL" id="JBJUIK010000010">
    <property type="protein sequence ID" value="KAL3515981.1"/>
    <property type="molecule type" value="Genomic_DNA"/>
</dbReference>
<accession>A0ABD2ZAX7</accession>
<proteinExistence type="predicted"/>
<comment type="caution">
    <text evidence="1">The sequence shown here is derived from an EMBL/GenBank/DDBJ whole genome shotgun (WGS) entry which is preliminary data.</text>
</comment>
<gene>
    <name evidence="1" type="ORF">ACH5RR_022883</name>
</gene>
<reference evidence="1 2" key="1">
    <citation type="submission" date="2024-11" db="EMBL/GenBank/DDBJ databases">
        <title>A near-complete genome assembly of Cinchona calisaya.</title>
        <authorList>
            <person name="Lian D.C."/>
            <person name="Zhao X.W."/>
            <person name="Wei L."/>
        </authorList>
    </citation>
    <scope>NUCLEOTIDE SEQUENCE [LARGE SCALE GENOMIC DNA]</scope>
    <source>
        <tissue evidence="1">Nenye</tissue>
    </source>
</reference>
<sequence length="155" mass="17446">MASHEKTHKEPEVEFDVDRVEGPYDVHDDGHRSDDPELNVPFEGLLADAHRVARRQHVLTSFLEILFPTYSCSSKTEEVHHVEAEAWDIAALEIRTFDRIFDAVCDVDSNMRRLASLEADRAKVIVPPIRSGTGSLMPLRSYSSLMVVNSSQDIG</sequence>